<evidence type="ECO:0000256" key="2">
    <source>
        <dbReference type="ARBA" id="ARBA00022475"/>
    </source>
</evidence>
<dbReference type="NCBIfam" id="TIGR00544">
    <property type="entry name" value="lgt"/>
    <property type="match status" value="1"/>
</dbReference>
<dbReference type="PANTHER" id="PTHR30589">
    <property type="entry name" value="PROLIPOPROTEIN DIACYLGLYCERYL TRANSFERASE"/>
    <property type="match status" value="1"/>
</dbReference>
<evidence type="ECO:0000313" key="9">
    <source>
        <dbReference type="Proteomes" id="UP001596364"/>
    </source>
</evidence>
<dbReference type="PROSITE" id="PS01311">
    <property type="entry name" value="LGT"/>
    <property type="match status" value="1"/>
</dbReference>
<name>A0ABW1XLE2_9ALTE</name>
<organism evidence="8 9">
    <name type="scientific">Pseudobowmanella zhangzhouensis</name>
    <dbReference type="NCBI Taxonomy" id="1537679"/>
    <lineage>
        <taxon>Bacteria</taxon>
        <taxon>Pseudomonadati</taxon>
        <taxon>Pseudomonadota</taxon>
        <taxon>Gammaproteobacteria</taxon>
        <taxon>Alteromonadales</taxon>
        <taxon>Alteromonadaceae</taxon>
    </lineage>
</organism>
<feature type="transmembrane region" description="Helical" evidence="7">
    <location>
        <begin position="23"/>
        <end position="40"/>
    </location>
</feature>
<evidence type="ECO:0000313" key="8">
    <source>
        <dbReference type="EMBL" id="MFC6440874.1"/>
    </source>
</evidence>
<dbReference type="Pfam" id="PF01790">
    <property type="entry name" value="LGT"/>
    <property type="match status" value="1"/>
</dbReference>
<accession>A0ABW1XLE2</accession>
<feature type="transmembrane region" description="Helical" evidence="7">
    <location>
        <begin position="122"/>
        <end position="142"/>
    </location>
</feature>
<comment type="caution">
    <text evidence="8">The sequence shown here is derived from an EMBL/GenBank/DDBJ whole genome shotgun (WGS) entry which is preliminary data.</text>
</comment>
<keyword evidence="9" id="KW-1185">Reference proteome</keyword>
<dbReference type="GO" id="GO:0008961">
    <property type="term" value="F:phosphatidylglycerol-prolipoprotein diacylglyceryl transferase activity"/>
    <property type="evidence" value="ECO:0007669"/>
    <property type="project" value="UniProtKB-EC"/>
</dbReference>
<dbReference type="EC" id="2.5.1.145" evidence="7"/>
<comment type="catalytic activity">
    <reaction evidence="7">
        <text>L-cysteinyl-[prolipoprotein] + a 1,2-diacyl-sn-glycero-3-phospho-(1'-sn-glycerol) = an S-1,2-diacyl-sn-glyceryl-L-cysteinyl-[prolipoprotein] + sn-glycerol 1-phosphate + H(+)</text>
        <dbReference type="Rhea" id="RHEA:56712"/>
        <dbReference type="Rhea" id="RHEA-COMP:14679"/>
        <dbReference type="Rhea" id="RHEA-COMP:14680"/>
        <dbReference type="ChEBI" id="CHEBI:15378"/>
        <dbReference type="ChEBI" id="CHEBI:29950"/>
        <dbReference type="ChEBI" id="CHEBI:57685"/>
        <dbReference type="ChEBI" id="CHEBI:64716"/>
        <dbReference type="ChEBI" id="CHEBI:140658"/>
        <dbReference type="EC" id="2.5.1.145"/>
    </reaction>
</comment>
<dbReference type="InterPro" id="IPR001640">
    <property type="entry name" value="Lgt"/>
</dbReference>
<keyword evidence="2 7" id="KW-1003">Cell membrane</keyword>
<comment type="similarity">
    <text evidence="1 7">Belongs to the Lgt family.</text>
</comment>
<reference evidence="9" key="1">
    <citation type="journal article" date="2019" name="Int. J. Syst. Evol. Microbiol.">
        <title>The Global Catalogue of Microorganisms (GCM) 10K type strain sequencing project: providing services to taxonomists for standard genome sequencing and annotation.</title>
        <authorList>
            <consortium name="The Broad Institute Genomics Platform"/>
            <consortium name="The Broad Institute Genome Sequencing Center for Infectious Disease"/>
            <person name="Wu L."/>
            <person name="Ma J."/>
        </authorList>
    </citation>
    <scope>NUCLEOTIDE SEQUENCE [LARGE SCALE GENOMIC DNA]</scope>
    <source>
        <strain evidence="9">CGMCC 1.16031</strain>
    </source>
</reference>
<comment type="subcellular location">
    <subcellularLocation>
        <location evidence="7">Cell membrane</location>
        <topology evidence="7">Multi-pass membrane protein</topology>
    </subcellularLocation>
</comment>
<dbReference type="EMBL" id="JBHSUS010000001">
    <property type="protein sequence ID" value="MFC6440874.1"/>
    <property type="molecule type" value="Genomic_DNA"/>
</dbReference>
<evidence type="ECO:0000256" key="7">
    <source>
        <dbReference type="HAMAP-Rule" id="MF_01147"/>
    </source>
</evidence>
<comment type="function">
    <text evidence="7">Catalyzes the transfer of the diacylglyceryl group from phosphatidylglycerol to the sulfhydryl group of the N-terminal cysteine of a prolipoprotein, the first step in the formation of mature lipoproteins.</text>
</comment>
<evidence type="ECO:0000256" key="3">
    <source>
        <dbReference type="ARBA" id="ARBA00022679"/>
    </source>
</evidence>
<dbReference type="RefSeq" id="WP_131258853.1">
    <property type="nucleotide sequence ID" value="NZ_JBHSUS010000001.1"/>
</dbReference>
<feature type="transmembrane region" description="Helical" evidence="7">
    <location>
        <begin position="238"/>
        <end position="255"/>
    </location>
</feature>
<protein>
    <recommendedName>
        <fullName evidence="7">Phosphatidylglycerol--prolipoprotein diacylglyceryl transferase</fullName>
        <ecNumber evidence="7">2.5.1.145</ecNumber>
    </recommendedName>
</protein>
<evidence type="ECO:0000256" key="4">
    <source>
        <dbReference type="ARBA" id="ARBA00022692"/>
    </source>
</evidence>
<dbReference type="Proteomes" id="UP001596364">
    <property type="component" value="Unassembled WGS sequence"/>
</dbReference>
<dbReference type="PANTHER" id="PTHR30589:SF0">
    <property type="entry name" value="PHOSPHATIDYLGLYCEROL--PROLIPOPROTEIN DIACYLGLYCERYL TRANSFERASE"/>
    <property type="match status" value="1"/>
</dbReference>
<feature type="binding site" evidence="7">
    <location>
        <position position="141"/>
    </location>
    <ligand>
        <name>a 1,2-diacyl-sn-glycero-3-phospho-(1'-sn-glycerol)</name>
        <dbReference type="ChEBI" id="CHEBI:64716"/>
    </ligand>
</feature>
<feature type="transmembrane region" description="Helical" evidence="7">
    <location>
        <begin position="176"/>
        <end position="194"/>
    </location>
</feature>
<keyword evidence="3 7" id="KW-0808">Transferase</keyword>
<evidence type="ECO:0000256" key="5">
    <source>
        <dbReference type="ARBA" id="ARBA00022989"/>
    </source>
</evidence>
<comment type="pathway">
    <text evidence="7">Protein modification; lipoprotein biosynthesis (diacylglyceryl transfer).</text>
</comment>
<gene>
    <name evidence="7 8" type="primary">lgt</name>
    <name evidence="8" type="ORF">ACFP85_12035</name>
</gene>
<evidence type="ECO:0000256" key="6">
    <source>
        <dbReference type="ARBA" id="ARBA00023136"/>
    </source>
</evidence>
<keyword evidence="5 7" id="KW-1133">Transmembrane helix</keyword>
<sequence length="266" mass="30212">MHEYFIFPQIDPVIVHIYGPLAIRWYGLMYLIGFAAAFVLAKTRLHRTHLSKDQLSDMMFYSFMGVVVGGRVGNVLFYDFAHFMADPVYLFRVDQGGMSFHGGMLGVILALWIFARKAKMPLLALGDFIAPLVPIGLGAGRIGNFINGELWGRVTDVPWAMIFPHVDNLPRHPSQLYQAFTEGLVLFTLLWWYSSKPRPRGAVSGLFLLAYGILRFLVEYVREPEEQVRSLYGEWITQGQALCIPMIILGSYLMLRAYKKHNEASA</sequence>
<evidence type="ECO:0000256" key="1">
    <source>
        <dbReference type="ARBA" id="ARBA00007150"/>
    </source>
</evidence>
<dbReference type="HAMAP" id="MF_01147">
    <property type="entry name" value="Lgt"/>
    <property type="match status" value="1"/>
</dbReference>
<keyword evidence="6 7" id="KW-0472">Membrane</keyword>
<keyword evidence="4 7" id="KW-0812">Transmembrane</keyword>
<feature type="transmembrane region" description="Helical" evidence="7">
    <location>
        <begin position="60"/>
        <end position="78"/>
    </location>
</feature>
<feature type="transmembrane region" description="Helical" evidence="7">
    <location>
        <begin position="201"/>
        <end position="218"/>
    </location>
</feature>
<proteinExistence type="inferred from homology"/>
<feature type="transmembrane region" description="Helical" evidence="7">
    <location>
        <begin position="98"/>
        <end position="115"/>
    </location>
</feature>